<dbReference type="OrthoDB" id="3440400at2759"/>
<name>A0A5N7BIK5_9EURO</name>
<gene>
    <name evidence="2" type="ORF">BDV26DRAFT_289259</name>
</gene>
<accession>A0A5N7BIK5</accession>
<protein>
    <submittedName>
        <fullName evidence="2">Uncharacterized protein</fullName>
    </submittedName>
</protein>
<feature type="chain" id="PRO_5024955889" evidence="1">
    <location>
        <begin position="20"/>
        <end position="82"/>
    </location>
</feature>
<reference evidence="2 3" key="1">
    <citation type="submission" date="2019-04" db="EMBL/GenBank/DDBJ databases">
        <title>Friends and foes A comparative genomics studyof 23 Aspergillus species from section Flavi.</title>
        <authorList>
            <consortium name="DOE Joint Genome Institute"/>
            <person name="Kjaerbolling I."/>
            <person name="Vesth T."/>
            <person name="Frisvad J.C."/>
            <person name="Nybo J.L."/>
            <person name="Theobald S."/>
            <person name="Kildgaard S."/>
            <person name="Isbrandt T."/>
            <person name="Kuo A."/>
            <person name="Sato A."/>
            <person name="Lyhne E.K."/>
            <person name="Kogle M.E."/>
            <person name="Wiebenga A."/>
            <person name="Kun R.S."/>
            <person name="Lubbers R.J."/>
            <person name="Makela M.R."/>
            <person name="Barry K."/>
            <person name="Chovatia M."/>
            <person name="Clum A."/>
            <person name="Daum C."/>
            <person name="Haridas S."/>
            <person name="He G."/>
            <person name="LaButti K."/>
            <person name="Lipzen A."/>
            <person name="Mondo S."/>
            <person name="Riley R."/>
            <person name="Salamov A."/>
            <person name="Simmons B.A."/>
            <person name="Magnuson J.K."/>
            <person name="Henrissat B."/>
            <person name="Mortensen U.H."/>
            <person name="Larsen T.O."/>
            <person name="Devries R.P."/>
            <person name="Grigoriev I.V."/>
            <person name="Machida M."/>
            <person name="Baker S.E."/>
            <person name="Andersen M.R."/>
        </authorList>
    </citation>
    <scope>NUCLEOTIDE SEQUENCE [LARGE SCALE GENOMIC DNA]</scope>
    <source>
        <strain evidence="2 3">IBT 29228</strain>
    </source>
</reference>
<feature type="signal peptide" evidence="1">
    <location>
        <begin position="1"/>
        <end position="19"/>
    </location>
</feature>
<dbReference type="EMBL" id="ML736169">
    <property type="protein sequence ID" value="KAE8381619.1"/>
    <property type="molecule type" value="Genomic_DNA"/>
</dbReference>
<dbReference type="AlphaFoldDB" id="A0A5N7BIK5"/>
<evidence type="ECO:0000313" key="2">
    <source>
        <dbReference type="EMBL" id="KAE8381619.1"/>
    </source>
</evidence>
<dbReference type="Proteomes" id="UP000326198">
    <property type="component" value="Unassembled WGS sequence"/>
</dbReference>
<evidence type="ECO:0000313" key="3">
    <source>
        <dbReference type="Proteomes" id="UP000326198"/>
    </source>
</evidence>
<proteinExistence type="predicted"/>
<keyword evidence="1" id="KW-0732">Signal</keyword>
<sequence length="82" mass="9256">MKISTVLAAAATLLTGVNAASRYVEIHSSEICWRVCFPEEPKCPHGWHDKKFGHCYTCCKGHDDDKDDDSEVLSKLDLFWQA</sequence>
<keyword evidence="3" id="KW-1185">Reference proteome</keyword>
<evidence type="ECO:0000256" key="1">
    <source>
        <dbReference type="SAM" id="SignalP"/>
    </source>
</evidence>
<organism evidence="2 3">
    <name type="scientific">Aspergillus bertholletiae</name>
    <dbReference type="NCBI Taxonomy" id="1226010"/>
    <lineage>
        <taxon>Eukaryota</taxon>
        <taxon>Fungi</taxon>
        <taxon>Dikarya</taxon>
        <taxon>Ascomycota</taxon>
        <taxon>Pezizomycotina</taxon>
        <taxon>Eurotiomycetes</taxon>
        <taxon>Eurotiomycetidae</taxon>
        <taxon>Eurotiales</taxon>
        <taxon>Aspergillaceae</taxon>
        <taxon>Aspergillus</taxon>
        <taxon>Aspergillus subgen. Circumdati</taxon>
    </lineage>
</organism>